<feature type="signal peptide" evidence="1">
    <location>
        <begin position="1"/>
        <end position="27"/>
    </location>
</feature>
<evidence type="ECO:0000313" key="4">
    <source>
        <dbReference type="Proteomes" id="UP000502248"/>
    </source>
</evidence>
<dbReference type="KEGG" id="cheb:HH215_12920"/>
<dbReference type="RefSeq" id="WP_169280281.1">
    <property type="nucleotide sequence ID" value="NZ_CP051680.1"/>
</dbReference>
<keyword evidence="4" id="KW-1185">Reference proteome</keyword>
<accession>A0A7Z2VJA0</accession>
<organism evidence="3 4">
    <name type="scientific">Cohnella herbarum</name>
    <dbReference type="NCBI Taxonomy" id="2728023"/>
    <lineage>
        <taxon>Bacteria</taxon>
        <taxon>Bacillati</taxon>
        <taxon>Bacillota</taxon>
        <taxon>Bacilli</taxon>
        <taxon>Bacillales</taxon>
        <taxon>Paenibacillaceae</taxon>
        <taxon>Cohnella</taxon>
    </lineage>
</organism>
<evidence type="ECO:0000256" key="1">
    <source>
        <dbReference type="SAM" id="SignalP"/>
    </source>
</evidence>
<evidence type="ECO:0000259" key="2">
    <source>
        <dbReference type="Pfam" id="PF07833"/>
    </source>
</evidence>
<dbReference type="Pfam" id="PF07833">
    <property type="entry name" value="Cu_amine_oxidN1"/>
    <property type="match status" value="1"/>
</dbReference>
<gene>
    <name evidence="3" type="ORF">HH215_12920</name>
</gene>
<dbReference type="Proteomes" id="UP000502248">
    <property type="component" value="Chromosome"/>
</dbReference>
<feature type="domain" description="Copper amine oxidase-like N-terminal" evidence="2">
    <location>
        <begin position="46"/>
        <end position="99"/>
    </location>
</feature>
<dbReference type="InterPro" id="IPR012854">
    <property type="entry name" value="Cu_amine_oxidase-like_N"/>
</dbReference>
<evidence type="ECO:0000313" key="3">
    <source>
        <dbReference type="EMBL" id="QJD83995.1"/>
    </source>
</evidence>
<feature type="chain" id="PRO_5031056991" description="Copper amine oxidase-like N-terminal domain-containing protein" evidence="1">
    <location>
        <begin position="28"/>
        <end position="206"/>
    </location>
</feature>
<name>A0A7Z2VJA0_9BACL</name>
<dbReference type="AlphaFoldDB" id="A0A7Z2VJA0"/>
<keyword evidence="1" id="KW-0732">Signal</keyword>
<proteinExistence type="predicted"/>
<sequence>MKIKSFSKYTTVFLAGAITATAGSTYAADAIKTIQAKLRPDIKVSVNGKQLDASAISYNNTTYLPLRKAADAVGGKIELDGTNINIVTDGKSADGTVGSQPSEKPIESTETYPIEGKVLYNWEQVYSKLSRENKPTMMGTIKNGQITTTYNDSEYIAIRYTDYFYDSEKGLSYYTKDYFLQFLSLSDIEELPTYTVKVKSNLVSPI</sequence>
<dbReference type="EMBL" id="CP051680">
    <property type="protein sequence ID" value="QJD83995.1"/>
    <property type="molecule type" value="Genomic_DNA"/>
</dbReference>
<reference evidence="3 4" key="1">
    <citation type="submission" date="2020-04" db="EMBL/GenBank/DDBJ databases">
        <title>Genome sequencing of novel species.</title>
        <authorList>
            <person name="Heo J."/>
            <person name="Kim S.-J."/>
            <person name="Kim J.-S."/>
            <person name="Hong S.-B."/>
            <person name="Kwon S.-W."/>
        </authorList>
    </citation>
    <scope>NUCLEOTIDE SEQUENCE [LARGE SCALE GENOMIC DNA]</scope>
    <source>
        <strain evidence="3 4">MFER-1</strain>
    </source>
</reference>
<protein>
    <recommendedName>
        <fullName evidence="2">Copper amine oxidase-like N-terminal domain-containing protein</fullName>
    </recommendedName>
</protein>